<feature type="compositionally biased region" description="Polar residues" evidence="2">
    <location>
        <begin position="1007"/>
        <end position="1020"/>
    </location>
</feature>
<feature type="compositionally biased region" description="Polar residues" evidence="2">
    <location>
        <begin position="1104"/>
        <end position="1114"/>
    </location>
</feature>
<dbReference type="SMART" id="SM00233">
    <property type="entry name" value="PH"/>
    <property type="match status" value="1"/>
</dbReference>
<proteinExistence type="predicted"/>
<evidence type="ECO:0000313" key="6">
    <source>
        <dbReference type="Proteomes" id="UP000243515"/>
    </source>
</evidence>
<dbReference type="Pfam" id="PF00620">
    <property type="entry name" value="RhoGAP"/>
    <property type="match status" value="1"/>
</dbReference>
<dbReference type="InterPro" id="IPR011993">
    <property type="entry name" value="PH-like_dom_sf"/>
</dbReference>
<feature type="compositionally biased region" description="Basic and acidic residues" evidence="2">
    <location>
        <begin position="1414"/>
        <end position="1424"/>
    </location>
</feature>
<evidence type="ECO:0000256" key="1">
    <source>
        <dbReference type="ARBA" id="ARBA00022468"/>
    </source>
</evidence>
<dbReference type="PROSITE" id="PS50238">
    <property type="entry name" value="RHOGAP"/>
    <property type="match status" value="1"/>
</dbReference>
<evidence type="ECO:0000259" key="4">
    <source>
        <dbReference type="PROSITE" id="PS50238"/>
    </source>
</evidence>
<dbReference type="GO" id="GO:0035091">
    <property type="term" value="F:phosphatidylinositol binding"/>
    <property type="evidence" value="ECO:0007669"/>
    <property type="project" value="InterPro"/>
</dbReference>
<feature type="compositionally biased region" description="Basic and acidic residues" evidence="2">
    <location>
        <begin position="507"/>
        <end position="527"/>
    </location>
</feature>
<evidence type="ECO:0000256" key="2">
    <source>
        <dbReference type="SAM" id="MobiDB-lite"/>
    </source>
</evidence>
<feature type="compositionally biased region" description="Basic and acidic residues" evidence="2">
    <location>
        <begin position="871"/>
        <end position="883"/>
    </location>
</feature>
<evidence type="ECO:0000259" key="3">
    <source>
        <dbReference type="PROSITE" id="PS50003"/>
    </source>
</evidence>
<feature type="compositionally biased region" description="Polar residues" evidence="2">
    <location>
        <begin position="143"/>
        <end position="153"/>
    </location>
</feature>
<dbReference type="Pfam" id="PF00169">
    <property type="entry name" value="PH"/>
    <property type="match status" value="1"/>
</dbReference>
<feature type="compositionally biased region" description="Polar residues" evidence="2">
    <location>
        <begin position="536"/>
        <end position="549"/>
    </location>
</feature>
<feature type="region of interest" description="Disordered" evidence="2">
    <location>
        <begin position="434"/>
        <end position="582"/>
    </location>
</feature>
<feature type="compositionally biased region" description="Polar residues" evidence="2">
    <location>
        <begin position="372"/>
        <end position="395"/>
    </location>
</feature>
<dbReference type="SUPFAM" id="SSF50729">
    <property type="entry name" value="PH domain-like"/>
    <property type="match status" value="1"/>
</dbReference>
<dbReference type="SMART" id="SM00324">
    <property type="entry name" value="RhoGAP"/>
    <property type="match status" value="1"/>
</dbReference>
<dbReference type="Proteomes" id="UP000243515">
    <property type="component" value="Unassembled WGS sequence"/>
</dbReference>
<dbReference type="InterPro" id="IPR000198">
    <property type="entry name" value="RhoGAP_dom"/>
</dbReference>
<reference evidence="5 6" key="1">
    <citation type="journal article" date="2015" name="Environ. Microbiol.">
        <title>Metagenome sequence of Elaphomyces granulatus from sporocarp tissue reveals Ascomycota ectomycorrhizal fingerprints of genome expansion and a Proteobacteria-rich microbiome.</title>
        <authorList>
            <person name="Quandt C.A."/>
            <person name="Kohler A."/>
            <person name="Hesse C.N."/>
            <person name="Sharpton T.J."/>
            <person name="Martin F."/>
            <person name="Spatafora J.W."/>
        </authorList>
    </citation>
    <scope>NUCLEOTIDE SEQUENCE [LARGE SCALE GENOMIC DNA]</scope>
    <source>
        <strain evidence="5 6">OSC145934</strain>
    </source>
</reference>
<feature type="region of interest" description="Disordered" evidence="2">
    <location>
        <begin position="1"/>
        <end position="192"/>
    </location>
</feature>
<dbReference type="EMBL" id="NPHW01004408">
    <property type="protein sequence ID" value="OXV07961.1"/>
    <property type="molecule type" value="Genomic_DNA"/>
</dbReference>
<feature type="region of interest" description="Disordered" evidence="2">
    <location>
        <begin position="993"/>
        <end position="1131"/>
    </location>
</feature>
<feature type="compositionally biased region" description="Low complexity" evidence="2">
    <location>
        <begin position="160"/>
        <end position="171"/>
    </location>
</feature>
<feature type="compositionally biased region" description="Polar residues" evidence="2">
    <location>
        <begin position="117"/>
        <end position="126"/>
    </location>
</feature>
<feature type="compositionally biased region" description="Polar residues" evidence="2">
    <location>
        <begin position="1080"/>
        <end position="1095"/>
    </location>
</feature>
<dbReference type="PANTHER" id="PTHR23176">
    <property type="entry name" value="RHO/RAC/CDC GTPASE-ACTIVATING PROTEIN"/>
    <property type="match status" value="1"/>
</dbReference>
<feature type="region of interest" description="Disordered" evidence="2">
    <location>
        <begin position="284"/>
        <end position="421"/>
    </location>
</feature>
<evidence type="ECO:0008006" key="7">
    <source>
        <dbReference type="Google" id="ProtNLM"/>
    </source>
</evidence>
<dbReference type="InterPro" id="IPR036871">
    <property type="entry name" value="PX_dom_sf"/>
</dbReference>
<dbReference type="Gene3D" id="1.10.555.10">
    <property type="entry name" value="Rho GTPase activation protein"/>
    <property type="match status" value="1"/>
</dbReference>
<feature type="region of interest" description="Disordered" evidence="2">
    <location>
        <begin position="926"/>
        <end position="946"/>
    </location>
</feature>
<dbReference type="Gene3D" id="3.30.1520.10">
    <property type="entry name" value="Phox-like domain"/>
    <property type="match status" value="1"/>
</dbReference>
<protein>
    <recommendedName>
        <fullName evidence="7">RhoGAP-domain-containing protein</fullName>
    </recommendedName>
</protein>
<dbReference type="InterPro" id="IPR001849">
    <property type="entry name" value="PH_domain"/>
</dbReference>
<dbReference type="FunFam" id="2.30.29.30:FF:000452">
    <property type="entry name" value="Rho GTPase activator (Bem3)"/>
    <property type="match status" value="1"/>
</dbReference>
<dbReference type="GO" id="GO:0005938">
    <property type="term" value="C:cell cortex"/>
    <property type="evidence" value="ECO:0007669"/>
    <property type="project" value="UniProtKB-ARBA"/>
</dbReference>
<dbReference type="CDD" id="cd06093">
    <property type="entry name" value="PX_domain"/>
    <property type="match status" value="1"/>
</dbReference>
<feature type="compositionally biased region" description="Basic and acidic residues" evidence="2">
    <location>
        <begin position="86"/>
        <end position="107"/>
    </location>
</feature>
<feature type="domain" description="PH" evidence="3">
    <location>
        <begin position="876"/>
        <end position="991"/>
    </location>
</feature>
<sequence>MSQVQRQGPDHDHQPLSSRGPLSSCAVEDATAPTVVKKTNLDSRDLIGQHPDGYSSSSVLRPVTGTRKPTPSPLHLSFRPLSPVQDVRDNFPLDHRIGNLPPERESHIVPGLPGPSIVNSRPSVTGLSRKDSGRRAEHGGTIPQEQSDLQSYKMSDALGSSQPSKSSPSSPVAALPLNTGERPGKRTIPRTSSIDSAISSISSASHSQKSSFDSNALTPAAIDNLISAAGSAEAVIIHLLKEKHSAASQNAQLWRLVDKQRTLVLGLNKDLERALKDKERYRKKVKELQSQAPPLPVKTIRPEEISSPPNIPPPRSNDSRPPVPSRDIVLDQSDNQPSHQEGRGDIQEVPTENPDLAMPPSLARCAEPELSGSPSDGLSNRPITISHSNVPTYGDSTVRDDEQSSPSTILAPRELQSESPTEMDMVAPTSVLHVRATNAVGIKPRPDGRDKMPPTNRKPPPAPLNLGKTHGTNLPHVEGSLGDSESDYDGSLEVDAIPMVERGRRRTREDDDKEREAALVREKEARSRSKKKAKSVQANDTSSKSIPQSFPQPGPVGLPLSPRQMVPQLPPTGGHLSPPEPLRSILNTRVSEAPSFGERLAVAPPLMSPGLPMSPRPGDRPIGSPLPRLPRDGSGIVASPTSPTFGLPASPRASKPATSFLSHPPRVVASPAIPTLMHSESSPRAIPSIDAAIQIDSPPHSPREFSRGIYRGLVSDDHPDLLLPPNALPSIEVRVSSSRLRPSRNSYLVLKQSDEEPVFTLSVFSRSDKSELWRVEKVIMALPQLDSQLRAFSDLPLKLPERSIFSGHSPAKVDARRAALNAYFDTLLDIPLDESAALVICRFLTSDAIEPRDDETSLLKSSGKVSPEILRGPDGKPRKEGYLTKKGKNFGGWKARYFVLHGPELKYFESPGGPHLGTIRVQNAQIGKQSPNGPNPSPSRNDDDSDNQFRHAILILEPKRKDSSALVRHVLCAESDAERDAWIESLLQYVENQTSEEERSSLRKPPGQTQGRQIPNTSAKTRLFASGHKRNNNNNKGAESPDTDPPDAIQTFSYDNAVAAEPPVYGPAYEPDTAKAPGRSGSQSENVTTSGSSEYGLSAPHGSKTISGPTNGTVIQDAGTWGNKLTGGGGKKRSLWSFRARSSSDLASQTQGSYDSPAHVSNHNTSTERRDYIRAVFGLPLGEAVQFCPPLGVDVDLPAVVYRCIEYLRAKGAAFEEGIFRLSGSNLVIKALKERFNTEGDVDFLAGDHYYDVHAVASLFKQYLRELPTTVLTRELHLDFLRVLELDEKSKKIAAFNSLVHKLPKPNLALLRALAEFLIVIVNNSDVNKMTVRNVGIVFAPTLNIPAPVFSMFLTDFDNIFEKVPDPDHTVKPVELSVDVSLTPEDIRSPRHQMFSELPTPAFNQVSFQRLEDPTPRLAEDSRSGYDTGFIPMHPIYDQPLGSEPPSRRPIEPSQFPSIGRSLTPSIENLHSTKAKRRESSLFLMDLGHRKNSLPKLQDDEGRRHHSDPLGNDKNAD</sequence>
<dbReference type="PROSITE" id="PS50003">
    <property type="entry name" value="PH_DOMAIN"/>
    <property type="match status" value="1"/>
</dbReference>
<dbReference type="GO" id="GO:0007165">
    <property type="term" value="P:signal transduction"/>
    <property type="evidence" value="ECO:0007669"/>
    <property type="project" value="InterPro"/>
</dbReference>
<name>A0A232LUW8_9EURO</name>
<comment type="caution">
    <text evidence="5">The sequence shown here is derived from an EMBL/GenBank/DDBJ whole genome shotgun (WGS) entry which is preliminary data.</text>
</comment>
<evidence type="ECO:0000313" key="5">
    <source>
        <dbReference type="EMBL" id="OXV07961.1"/>
    </source>
</evidence>
<dbReference type="GO" id="GO:0005096">
    <property type="term" value="F:GTPase activator activity"/>
    <property type="evidence" value="ECO:0007669"/>
    <property type="project" value="UniProtKB-KW"/>
</dbReference>
<organism evidence="5 6">
    <name type="scientific">Elaphomyces granulatus</name>
    <dbReference type="NCBI Taxonomy" id="519963"/>
    <lineage>
        <taxon>Eukaryota</taxon>
        <taxon>Fungi</taxon>
        <taxon>Dikarya</taxon>
        <taxon>Ascomycota</taxon>
        <taxon>Pezizomycotina</taxon>
        <taxon>Eurotiomycetes</taxon>
        <taxon>Eurotiomycetidae</taxon>
        <taxon>Eurotiales</taxon>
        <taxon>Elaphomycetaceae</taxon>
        <taxon>Elaphomyces</taxon>
    </lineage>
</organism>
<feature type="region of interest" description="Disordered" evidence="2">
    <location>
        <begin position="1414"/>
        <end position="1517"/>
    </location>
</feature>
<dbReference type="PANTHER" id="PTHR23176:SF129">
    <property type="entry name" value="RHO GTPASE ACTIVATING PROTEIN AT 16F, ISOFORM E-RELATED"/>
    <property type="match status" value="1"/>
</dbReference>
<dbReference type="Gene3D" id="2.30.29.30">
    <property type="entry name" value="Pleckstrin-homology domain (PH domain)/Phosphotyrosine-binding domain (PTB)"/>
    <property type="match status" value="1"/>
</dbReference>
<feature type="compositionally biased region" description="Polar residues" evidence="2">
    <location>
        <begin position="1455"/>
        <end position="1472"/>
    </location>
</feature>
<gene>
    <name evidence="5" type="ORF">Egran_04273</name>
</gene>
<feature type="domain" description="Rho-GAP" evidence="4">
    <location>
        <begin position="1179"/>
        <end position="1372"/>
    </location>
</feature>
<keyword evidence="6" id="KW-1185">Reference proteome</keyword>
<dbReference type="CDD" id="cd13277">
    <property type="entry name" value="PH_Bem3"/>
    <property type="match status" value="1"/>
</dbReference>
<dbReference type="OrthoDB" id="185175at2759"/>
<dbReference type="InterPro" id="IPR008936">
    <property type="entry name" value="Rho_GTPase_activation_prot"/>
</dbReference>
<accession>A0A232LUW8</accession>
<feature type="compositionally biased region" description="Basic and acidic residues" evidence="2">
    <location>
        <begin position="128"/>
        <end position="138"/>
    </location>
</feature>
<dbReference type="SUPFAM" id="SSF48350">
    <property type="entry name" value="GTPase activation domain, GAP"/>
    <property type="match status" value="1"/>
</dbReference>
<dbReference type="InterPro" id="IPR050729">
    <property type="entry name" value="Rho-GAP"/>
</dbReference>
<feature type="region of interest" description="Disordered" evidence="2">
    <location>
        <begin position="855"/>
        <end position="883"/>
    </location>
</feature>
<keyword evidence="1" id="KW-0343">GTPase activation</keyword>